<gene>
    <name evidence="3" type="ORF">A3F02_00355</name>
</gene>
<accession>A0A1F5GW86</accession>
<protein>
    <recommendedName>
        <fullName evidence="5">Glycosyltransferase subfamily 4-like N-terminal domain-containing protein</fullName>
    </recommendedName>
</protein>
<dbReference type="InterPro" id="IPR028098">
    <property type="entry name" value="Glyco_trans_4-like_N"/>
</dbReference>
<evidence type="ECO:0000313" key="4">
    <source>
        <dbReference type="Proteomes" id="UP000176666"/>
    </source>
</evidence>
<proteinExistence type="predicted"/>
<dbReference type="InterPro" id="IPR001296">
    <property type="entry name" value="Glyco_trans_1"/>
</dbReference>
<dbReference type="PANTHER" id="PTHR12526:SF637">
    <property type="entry name" value="GLYCOSYLTRANSFERASE EPSF-RELATED"/>
    <property type="match status" value="1"/>
</dbReference>
<evidence type="ECO:0008006" key="5">
    <source>
        <dbReference type="Google" id="ProtNLM"/>
    </source>
</evidence>
<evidence type="ECO:0000259" key="2">
    <source>
        <dbReference type="Pfam" id="PF13439"/>
    </source>
</evidence>
<dbReference type="SUPFAM" id="SSF53756">
    <property type="entry name" value="UDP-Glycosyltransferase/glycogen phosphorylase"/>
    <property type="match status" value="1"/>
</dbReference>
<dbReference type="GO" id="GO:0016757">
    <property type="term" value="F:glycosyltransferase activity"/>
    <property type="evidence" value="ECO:0007669"/>
    <property type="project" value="InterPro"/>
</dbReference>
<comment type="caution">
    <text evidence="3">The sequence shown here is derived from an EMBL/GenBank/DDBJ whole genome shotgun (WGS) entry which is preliminary data.</text>
</comment>
<name>A0A1F5GW86_9BACT</name>
<feature type="domain" description="Glycosyl transferase family 1" evidence="1">
    <location>
        <begin position="208"/>
        <end position="358"/>
    </location>
</feature>
<sequence length="393" mass="44312">MKILFVIPYFAPAWSFGGPVKVVYDLSKEFIRQGHEVTVATTDVLTPKRRHDKKNDLLDGINIVYFKNISNFLAYKANLYLPIGFRAWLKKNIRNFDVIHSHDLYSGLNVAVSKIAPKFYTPFIIQPHGALNEIRMNARMKTPKALFLKIFANILKLSSIIIVSTDAEKNNEISRISEVLTRKTYVVPNGLNIGQLSLPKLNPKLRLRLGLKPEEKMIIYFGRIQFIKGLDISLKALALIKNIPYKFIVIGRDEGTLSSLKELAEEFQIKDRIIFLGPIFGKELSEHLGAADLFLFNSRSESLPMAVLDACAASLPVVISANCNLPEVEIFGAGIVLKENTPEETARAIITYFSNPASSIVMRQECHKLITDHFNLTTIAKQYLTLYKQVITS</sequence>
<feature type="domain" description="Glycosyltransferase subfamily 4-like N-terminal" evidence="2">
    <location>
        <begin position="17"/>
        <end position="193"/>
    </location>
</feature>
<evidence type="ECO:0000313" key="3">
    <source>
        <dbReference type="EMBL" id="OGD96108.1"/>
    </source>
</evidence>
<dbReference type="Pfam" id="PF00534">
    <property type="entry name" value="Glycos_transf_1"/>
    <property type="match status" value="1"/>
</dbReference>
<dbReference type="EMBL" id="MFBJ01000033">
    <property type="protein sequence ID" value="OGD96108.1"/>
    <property type="molecule type" value="Genomic_DNA"/>
</dbReference>
<dbReference type="Pfam" id="PF13439">
    <property type="entry name" value="Glyco_transf_4"/>
    <property type="match status" value="1"/>
</dbReference>
<dbReference type="Proteomes" id="UP000176666">
    <property type="component" value="Unassembled WGS sequence"/>
</dbReference>
<organism evidence="3 4">
    <name type="scientific">Candidatus Curtissbacteria bacterium RIFCSPHIGHO2_12_FULL_38_9b</name>
    <dbReference type="NCBI Taxonomy" id="1797720"/>
    <lineage>
        <taxon>Bacteria</taxon>
        <taxon>Candidatus Curtissiibacteriota</taxon>
    </lineage>
</organism>
<dbReference type="PANTHER" id="PTHR12526">
    <property type="entry name" value="GLYCOSYLTRANSFERASE"/>
    <property type="match status" value="1"/>
</dbReference>
<dbReference type="Gene3D" id="3.40.50.2000">
    <property type="entry name" value="Glycogen Phosphorylase B"/>
    <property type="match status" value="2"/>
</dbReference>
<reference evidence="3 4" key="1">
    <citation type="journal article" date="2016" name="Nat. Commun.">
        <title>Thousands of microbial genomes shed light on interconnected biogeochemical processes in an aquifer system.</title>
        <authorList>
            <person name="Anantharaman K."/>
            <person name="Brown C.T."/>
            <person name="Hug L.A."/>
            <person name="Sharon I."/>
            <person name="Castelle C.J."/>
            <person name="Probst A.J."/>
            <person name="Thomas B.C."/>
            <person name="Singh A."/>
            <person name="Wilkins M.J."/>
            <person name="Karaoz U."/>
            <person name="Brodie E.L."/>
            <person name="Williams K.H."/>
            <person name="Hubbard S.S."/>
            <person name="Banfield J.F."/>
        </authorList>
    </citation>
    <scope>NUCLEOTIDE SEQUENCE [LARGE SCALE GENOMIC DNA]</scope>
</reference>
<dbReference type="AlphaFoldDB" id="A0A1F5GW86"/>
<evidence type="ECO:0000259" key="1">
    <source>
        <dbReference type="Pfam" id="PF00534"/>
    </source>
</evidence>